<feature type="domain" description="Ketoreductase" evidence="3">
    <location>
        <begin position="15"/>
        <end position="197"/>
    </location>
</feature>
<keyword evidence="2" id="KW-0560">Oxidoreductase</keyword>
<dbReference type="PANTHER" id="PTHR43639">
    <property type="entry name" value="OXIDOREDUCTASE, SHORT-CHAIN DEHYDROGENASE/REDUCTASE FAMILY (AFU_ORTHOLOGUE AFUA_5G02870)"/>
    <property type="match status" value="1"/>
</dbReference>
<dbReference type="SUPFAM" id="SSF51735">
    <property type="entry name" value="NAD(P)-binding Rossmann-fold domains"/>
    <property type="match status" value="1"/>
</dbReference>
<evidence type="ECO:0000259" key="3">
    <source>
        <dbReference type="SMART" id="SM00822"/>
    </source>
</evidence>
<evidence type="ECO:0000313" key="4">
    <source>
        <dbReference type="EMBL" id="CBI07573.1"/>
    </source>
</evidence>
<dbReference type="InterPro" id="IPR020904">
    <property type="entry name" value="Sc_DH/Rdtase_CS"/>
</dbReference>
<dbReference type="PRINTS" id="PR00080">
    <property type="entry name" value="SDRFAMILY"/>
</dbReference>
<comment type="caution">
    <text evidence="4">The sequence shown here is derived from an EMBL/GenBank/DDBJ whole genome shotgun (WGS) entry which is preliminary data.</text>
</comment>
<accession>E6QK06</accession>
<dbReference type="PANTHER" id="PTHR43639:SF1">
    <property type="entry name" value="SHORT-CHAIN DEHYDROGENASE_REDUCTASE FAMILY PROTEIN"/>
    <property type="match status" value="1"/>
</dbReference>
<dbReference type="AlphaFoldDB" id="E6QK06"/>
<dbReference type="SMART" id="SM00822">
    <property type="entry name" value="PKS_KR"/>
    <property type="match status" value="1"/>
</dbReference>
<dbReference type="FunFam" id="3.40.50.720:FF:000084">
    <property type="entry name" value="Short-chain dehydrogenase reductase"/>
    <property type="match status" value="1"/>
</dbReference>
<protein>
    <submittedName>
        <fullName evidence="4">Short-chain dehydrogenase/reductase SDR</fullName>
    </submittedName>
</protein>
<proteinExistence type="inferred from homology"/>
<dbReference type="GO" id="GO:0016491">
    <property type="term" value="F:oxidoreductase activity"/>
    <property type="evidence" value="ECO:0007669"/>
    <property type="project" value="UniProtKB-KW"/>
</dbReference>
<dbReference type="Gene3D" id="3.40.50.720">
    <property type="entry name" value="NAD(P)-binding Rossmann-like Domain"/>
    <property type="match status" value="1"/>
</dbReference>
<sequence>MNNDGPTRSDDLAGKVALVTGGAKRLGREIALTLARSGAAVAITYLESKREAETTVAECAKLGVDAVALPLDVRSETSVAAAVSDVLARFSRLDFLVNNAAVFEQAELADLSIEQWDRMHETNVRGPFLVARAALPHLRLSCGRIVNIGSLGGSHAWAGHAHYCASKAALEMLTKTMARAFAPEVSVNCVAPGWIAMPDLIDGQDEVARRFAARTPMGRNGSARDVAEAVRFFLTGPAFITGQILGVDGGLGLV</sequence>
<gene>
    <name evidence="4" type="ORF">CARN6_0924</name>
</gene>
<evidence type="ECO:0000256" key="1">
    <source>
        <dbReference type="ARBA" id="ARBA00006484"/>
    </source>
</evidence>
<evidence type="ECO:0000256" key="2">
    <source>
        <dbReference type="ARBA" id="ARBA00023002"/>
    </source>
</evidence>
<dbReference type="EMBL" id="CABQ01000106">
    <property type="protein sequence ID" value="CBI07573.1"/>
    <property type="molecule type" value="Genomic_DNA"/>
</dbReference>
<dbReference type="CDD" id="cd05233">
    <property type="entry name" value="SDR_c"/>
    <property type="match status" value="1"/>
</dbReference>
<dbReference type="Pfam" id="PF13561">
    <property type="entry name" value="adh_short_C2"/>
    <property type="match status" value="1"/>
</dbReference>
<comment type="similarity">
    <text evidence="1">Belongs to the short-chain dehydrogenases/reductases (SDR) family.</text>
</comment>
<dbReference type="InterPro" id="IPR057326">
    <property type="entry name" value="KR_dom"/>
</dbReference>
<dbReference type="PROSITE" id="PS00061">
    <property type="entry name" value="ADH_SHORT"/>
    <property type="match status" value="1"/>
</dbReference>
<reference evidence="4" key="1">
    <citation type="submission" date="2009-10" db="EMBL/GenBank/DDBJ databases">
        <title>Diversity of trophic interactions inside an arsenic-rich microbial ecosystem.</title>
        <authorList>
            <person name="Bertin P.N."/>
            <person name="Heinrich-Salmeron A."/>
            <person name="Pelletier E."/>
            <person name="Goulhen-Chollet F."/>
            <person name="Arsene-Ploetze F."/>
            <person name="Gallien S."/>
            <person name="Calteau A."/>
            <person name="Vallenet D."/>
            <person name="Casiot C."/>
            <person name="Chane-Woon-Ming B."/>
            <person name="Giloteaux L."/>
            <person name="Barakat M."/>
            <person name="Bonnefoy V."/>
            <person name="Bruneel O."/>
            <person name="Chandler M."/>
            <person name="Cleiss J."/>
            <person name="Duran R."/>
            <person name="Elbaz-Poulichet F."/>
            <person name="Fonknechten N."/>
            <person name="Lauga B."/>
            <person name="Mornico D."/>
            <person name="Ortet P."/>
            <person name="Schaeffer C."/>
            <person name="Siguier P."/>
            <person name="Alexander Thil Smith A."/>
            <person name="Van Dorsselaer A."/>
            <person name="Weissenbach J."/>
            <person name="Medigue C."/>
            <person name="Le Paslier D."/>
        </authorList>
    </citation>
    <scope>NUCLEOTIDE SEQUENCE</scope>
</reference>
<organism evidence="4">
    <name type="scientific">mine drainage metagenome</name>
    <dbReference type="NCBI Taxonomy" id="410659"/>
    <lineage>
        <taxon>unclassified sequences</taxon>
        <taxon>metagenomes</taxon>
        <taxon>ecological metagenomes</taxon>
    </lineage>
</organism>
<dbReference type="InterPro" id="IPR036291">
    <property type="entry name" value="NAD(P)-bd_dom_sf"/>
</dbReference>
<dbReference type="PRINTS" id="PR00081">
    <property type="entry name" value="GDHRDH"/>
</dbReference>
<dbReference type="InterPro" id="IPR002347">
    <property type="entry name" value="SDR_fam"/>
</dbReference>
<name>E6QK06_9ZZZZ</name>